<gene>
    <name evidence="7" type="ORF">BDY21DRAFT_361256</name>
</gene>
<feature type="compositionally biased region" description="Basic and acidic residues" evidence="5">
    <location>
        <begin position="140"/>
        <end position="149"/>
    </location>
</feature>
<dbReference type="Pfam" id="PF15511">
    <property type="entry name" value="CENP-T_C"/>
    <property type="match status" value="1"/>
</dbReference>
<dbReference type="GO" id="GO:0071821">
    <property type="term" value="C:FANCM-MHF complex"/>
    <property type="evidence" value="ECO:0007669"/>
    <property type="project" value="TreeGrafter"/>
</dbReference>
<evidence type="ECO:0000256" key="2">
    <source>
        <dbReference type="ARBA" id="ARBA00004286"/>
    </source>
</evidence>
<dbReference type="EMBL" id="MU001673">
    <property type="protein sequence ID" value="KAF2460271.1"/>
    <property type="molecule type" value="Genomic_DNA"/>
</dbReference>
<dbReference type="CDD" id="cd22920">
    <property type="entry name" value="HFD_CENP-T"/>
    <property type="match status" value="1"/>
</dbReference>
<keyword evidence="4" id="KW-0539">Nucleus</keyword>
<dbReference type="Gene3D" id="1.10.20.10">
    <property type="entry name" value="Histone, subunit A"/>
    <property type="match status" value="1"/>
</dbReference>
<feature type="domain" description="CENP-T/Histone H4 histone fold" evidence="6">
    <location>
        <begin position="427"/>
        <end position="503"/>
    </location>
</feature>
<evidence type="ECO:0000256" key="4">
    <source>
        <dbReference type="ARBA" id="ARBA00023242"/>
    </source>
</evidence>
<feature type="compositionally biased region" description="Polar residues" evidence="5">
    <location>
        <begin position="163"/>
        <end position="174"/>
    </location>
</feature>
<protein>
    <submittedName>
        <fullName evidence="7">Centromere kinetochore component CENP-T-domain-containing protein</fullName>
    </submittedName>
</protein>
<dbReference type="InterPro" id="IPR035425">
    <property type="entry name" value="CENP-T/H4_C"/>
</dbReference>
<reference evidence="7" key="1">
    <citation type="journal article" date="2020" name="Stud. Mycol.">
        <title>101 Dothideomycetes genomes: a test case for predicting lifestyles and emergence of pathogens.</title>
        <authorList>
            <person name="Haridas S."/>
            <person name="Albert R."/>
            <person name="Binder M."/>
            <person name="Bloem J."/>
            <person name="Labutti K."/>
            <person name="Salamov A."/>
            <person name="Andreopoulos B."/>
            <person name="Baker S."/>
            <person name="Barry K."/>
            <person name="Bills G."/>
            <person name="Bluhm B."/>
            <person name="Cannon C."/>
            <person name="Castanera R."/>
            <person name="Culley D."/>
            <person name="Daum C."/>
            <person name="Ezra D."/>
            <person name="Gonzalez J."/>
            <person name="Henrissat B."/>
            <person name="Kuo A."/>
            <person name="Liang C."/>
            <person name="Lipzen A."/>
            <person name="Lutzoni F."/>
            <person name="Magnuson J."/>
            <person name="Mondo S."/>
            <person name="Nolan M."/>
            <person name="Ohm R."/>
            <person name="Pangilinan J."/>
            <person name="Park H.-J."/>
            <person name="Ramirez L."/>
            <person name="Alfaro M."/>
            <person name="Sun H."/>
            <person name="Tritt A."/>
            <person name="Yoshinaga Y."/>
            <person name="Zwiers L.-H."/>
            <person name="Turgeon B."/>
            <person name="Goodwin S."/>
            <person name="Spatafora J."/>
            <person name="Crous P."/>
            <person name="Grigoriev I."/>
        </authorList>
    </citation>
    <scope>NUCLEOTIDE SEQUENCE</scope>
    <source>
        <strain evidence="7">ATCC 16933</strain>
    </source>
</reference>
<proteinExistence type="predicted"/>
<dbReference type="GO" id="GO:0031297">
    <property type="term" value="P:replication fork processing"/>
    <property type="evidence" value="ECO:0007669"/>
    <property type="project" value="TreeGrafter"/>
</dbReference>
<dbReference type="GO" id="GO:0000712">
    <property type="term" value="P:resolution of meiotic recombination intermediates"/>
    <property type="evidence" value="ECO:0007669"/>
    <property type="project" value="TreeGrafter"/>
</dbReference>
<feature type="region of interest" description="Disordered" evidence="5">
    <location>
        <begin position="306"/>
        <end position="327"/>
    </location>
</feature>
<dbReference type="PANTHER" id="PTHR22980">
    <property type="entry name" value="CORTISTATIN"/>
    <property type="match status" value="1"/>
</dbReference>
<comment type="subcellular location">
    <subcellularLocation>
        <location evidence="2">Chromosome</location>
    </subcellularLocation>
    <subcellularLocation>
        <location evidence="1">Nucleus</location>
    </subcellularLocation>
</comment>
<evidence type="ECO:0000256" key="1">
    <source>
        <dbReference type="ARBA" id="ARBA00004123"/>
    </source>
</evidence>
<organism evidence="7 8">
    <name type="scientific">Lineolata rhizophorae</name>
    <dbReference type="NCBI Taxonomy" id="578093"/>
    <lineage>
        <taxon>Eukaryota</taxon>
        <taxon>Fungi</taxon>
        <taxon>Dikarya</taxon>
        <taxon>Ascomycota</taxon>
        <taxon>Pezizomycotina</taxon>
        <taxon>Dothideomycetes</taxon>
        <taxon>Dothideomycetes incertae sedis</taxon>
        <taxon>Lineolatales</taxon>
        <taxon>Lineolataceae</taxon>
        <taxon>Lineolata</taxon>
    </lineage>
</organism>
<evidence type="ECO:0000313" key="8">
    <source>
        <dbReference type="Proteomes" id="UP000799766"/>
    </source>
</evidence>
<dbReference type="GO" id="GO:0003682">
    <property type="term" value="F:chromatin binding"/>
    <property type="evidence" value="ECO:0007669"/>
    <property type="project" value="TreeGrafter"/>
</dbReference>
<dbReference type="GO" id="GO:0005694">
    <property type="term" value="C:chromosome"/>
    <property type="evidence" value="ECO:0007669"/>
    <property type="project" value="UniProtKB-SubCell"/>
</dbReference>
<name>A0A6A6P8D2_9PEZI</name>
<feature type="compositionally biased region" description="Polar residues" evidence="5">
    <location>
        <begin position="52"/>
        <end position="87"/>
    </location>
</feature>
<keyword evidence="8" id="KW-1185">Reference proteome</keyword>
<accession>A0A6A6P8D2</accession>
<feature type="compositionally biased region" description="Basic residues" evidence="5">
    <location>
        <begin position="1"/>
        <end position="11"/>
    </location>
</feature>
<dbReference type="OrthoDB" id="10071681at2759"/>
<evidence type="ECO:0000256" key="3">
    <source>
        <dbReference type="ARBA" id="ARBA00022454"/>
    </source>
</evidence>
<evidence type="ECO:0000259" key="6">
    <source>
        <dbReference type="Pfam" id="PF15511"/>
    </source>
</evidence>
<dbReference type="SUPFAM" id="SSF47113">
    <property type="entry name" value="Histone-fold"/>
    <property type="match status" value="1"/>
</dbReference>
<dbReference type="AlphaFoldDB" id="A0A6A6P8D2"/>
<dbReference type="PANTHER" id="PTHR22980:SF5">
    <property type="entry name" value="CENP-T_HISTONE H4 HISTONE FOLD DOMAIN-CONTAINING PROTEIN"/>
    <property type="match status" value="1"/>
</dbReference>
<keyword evidence="3" id="KW-0158">Chromosome</keyword>
<feature type="region of interest" description="Disordered" evidence="5">
    <location>
        <begin position="1"/>
        <end position="237"/>
    </location>
</feature>
<evidence type="ECO:0000256" key="5">
    <source>
        <dbReference type="SAM" id="MobiDB-lite"/>
    </source>
</evidence>
<evidence type="ECO:0000313" key="7">
    <source>
        <dbReference type="EMBL" id="KAF2460271.1"/>
    </source>
</evidence>
<dbReference type="Proteomes" id="UP000799766">
    <property type="component" value="Unassembled WGS sequence"/>
</dbReference>
<dbReference type="InterPro" id="IPR009072">
    <property type="entry name" value="Histone-fold"/>
</dbReference>
<dbReference type="GO" id="GO:0046982">
    <property type="term" value="F:protein heterodimerization activity"/>
    <property type="evidence" value="ECO:0007669"/>
    <property type="project" value="InterPro"/>
</dbReference>
<sequence>MTGPRQKRPRVTPRNSGADDALQKENPTPYADLKMLASIARPPSTPAAGFRPSSSTSKGPTPNSRPGGSARLTPSSQHRSAATTTPRQPLFPVPSHRRAATKPTTPHAIRAHQLRQQLQAQRYGQTPGQRERRRLSAARLQRDTPRDVLRNLSRVLMEKSAPTALTPQEHQQQSEARRRRRRGSAAGDDDDGPDIVPPRLSMPLHDDDDSFHEAPPRLSMGLEDDPGTGNSVEGGRRARDWMPSRLSRGSFGSVRVEDVTDMGINVGEEEGPEAALEDVTQDLIGGETGNLLIDDNTQELRSFMEVAGRRQSRQSDVDVGGPGDESEMEPTFHFTVPQRPMPTLEPINQVPFEEEPPTPVVADESILPTVTEDEVDYGGVASEVEEPVAQEPTLRVDPELAAIEAERQKELRANQKRPVRQKRISKHGIEYPLLPSSVVRKLATSMIRSSGSSNAKLSKDTLDAIMQATDWFFEQASEDLGKYAQHAGRKTIDESDVITLMKRHC</sequence>